<protein>
    <submittedName>
        <fullName evidence="3">Carbamoyltransferase N-terminal domain-containing protein</fullName>
    </submittedName>
</protein>
<dbReference type="EMBL" id="CP141261">
    <property type="protein sequence ID" value="WRL63654.1"/>
    <property type="molecule type" value="Genomic_DNA"/>
</dbReference>
<organism evidence="3 4">
    <name type="scientific">Blastococcus brunescens</name>
    <dbReference type="NCBI Taxonomy" id="1564165"/>
    <lineage>
        <taxon>Bacteria</taxon>
        <taxon>Bacillati</taxon>
        <taxon>Actinomycetota</taxon>
        <taxon>Actinomycetes</taxon>
        <taxon>Geodermatophilales</taxon>
        <taxon>Geodermatophilaceae</taxon>
        <taxon>Blastococcus</taxon>
    </lineage>
</organism>
<evidence type="ECO:0000259" key="2">
    <source>
        <dbReference type="Pfam" id="PF02543"/>
    </source>
</evidence>
<feature type="domain" description="Carbamoyltransferase" evidence="2">
    <location>
        <begin position="2"/>
        <end position="40"/>
    </location>
</feature>
<name>A0ABZ1AYL2_9ACTN</name>
<dbReference type="Pfam" id="PF02543">
    <property type="entry name" value="Carbam_trans_N"/>
    <property type="match status" value="1"/>
</dbReference>
<feature type="compositionally biased region" description="Low complexity" evidence="1">
    <location>
        <begin position="59"/>
        <end position="78"/>
    </location>
</feature>
<sequence>MKVLGINAIYHDPAAALVVDGRIVAAAEEERFSRRKHGKRPLPGARGSCPSCRPPGAWPRPASIPRSSTRSPTPSTPP</sequence>
<proteinExistence type="predicted"/>
<dbReference type="RefSeq" id="WP_324274989.1">
    <property type="nucleotide sequence ID" value="NZ_CP141261.1"/>
</dbReference>
<dbReference type="InterPro" id="IPR003696">
    <property type="entry name" value="Carbtransf_dom"/>
</dbReference>
<dbReference type="Proteomes" id="UP001324287">
    <property type="component" value="Chromosome"/>
</dbReference>
<gene>
    <name evidence="3" type="ORF">U6N30_28980</name>
</gene>
<evidence type="ECO:0000313" key="4">
    <source>
        <dbReference type="Proteomes" id="UP001324287"/>
    </source>
</evidence>
<evidence type="ECO:0000313" key="3">
    <source>
        <dbReference type="EMBL" id="WRL63654.1"/>
    </source>
</evidence>
<accession>A0ABZ1AYL2</accession>
<dbReference type="Gene3D" id="3.30.420.40">
    <property type="match status" value="1"/>
</dbReference>
<evidence type="ECO:0000256" key="1">
    <source>
        <dbReference type="SAM" id="MobiDB-lite"/>
    </source>
</evidence>
<feature type="region of interest" description="Disordered" evidence="1">
    <location>
        <begin position="30"/>
        <end position="78"/>
    </location>
</feature>
<reference evidence="3 4" key="1">
    <citation type="submission" date="2023-12" db="EMBL/GenBank/DDBJ databases">
        <title>Blastococcus brunescens sp. nov., an actonobacterium isolated from sandstone collected in sahara desert.</title>
        <authorList>
            <person name="Gtari M."/>
            <person name="Ghodhbane F."/>
        </authorList>
    </citation>
    <scope>NUCLEOTIDE SEQUENCE [LARGE SCALE GENOMIC DNA]</scope>
    <source>
        <strain evidence="3 4">BMG 8361</strain>
    </source>
</reference>
<keyword evidence="4" id="KW-1185">Reference proteome</keyword>